<evidence type="ECO:0000313" key="1">
    <source>
        <dbReference type="EMBL" id="MBR8827777.1"/>
    </source>
</evidence>
<comment type="caution">
    <text evidence="1">The sequence shown here is derived from an EMBL/GenBank/DDBJ whole genome shotgun (WGS) entry which is preliminary data.</text>
</comment>
<dbReference type="Proteomes" id="UP000767446">
    <property type="component" value="Unassembled WGS sequence"/>
</dbReference>
<dbReference type="EMBL" id="JADQBC010000043">
    <property type="protein sequence ID" value="MBR8827777.1"/>
    <property type="molecule type" value="Genomic_DNA"/>
</dbReference>
<accession>A0A941GTB6</accession>
<gene>
    <name evidence="1" type="ORF">DSM107014_07700</name>
</gene>
<reference evidence="1" key="1">
    <citation type="submission" date="2021-02" db="EMBL/GenBank/DDBJ databases">
        <title>Metagenome analyses of Stigonema ocellatum DSM 106950, Chlorogloea purpurea SAG 13.99 and Gomphosphaeria aponina DSM 107014.</title>
        <authorList>
            <person name="Marter P."/>
            <person name="Huang S."/>
        </authorList>
    </citation>
    <scope>NUCLEOTIDE SEQUENCE</scope>
    <source>
        <strain evidence="1">JP213</strain>
    </source>
</reference>
<dbReference type="AlphaFoldDB" id="A0A941GTB6"/>
<protein>
    <submittedName>
        <fullName evidence="1">Uncharacterized protein</fullName>
    </submittedName>
</protein>
<proteinExistence type="predicted"/>
<name>A0A941GTB6_9CHRO</name>
<evidence type="ECO:0000313" key="2">
    <source>
        <dbReference type="Proteomes" id="UP000767446"/>
    </source>
</evidence>
<organism evidence="1 2">
    <name type="scientific">Gomphosphaeria aponina SAG 52.96 = DSM 107014</name>
    <dbReference type="NCBI Taxonomy" id="1521640"/>
    <lineage>
        <taxon>Bacteria</taxon>
        <taxon>Bacillati</taxon>
        <taxon>Cyanobacteriota</taxon>
        <taxon>Cyanophyceae</taxon>
        <taxon>Oscillatoriophycideae</taxon>
        <taxon>Chroococcales</taxon>
        <taxon>Gomphosphaeriaceae</taxon>
        <taxon>Gomphosphaeria</taxon>
    </lineage>
</organism>
<sequence length="159" mass="18276">MTSEKEEENLRIQRDIMSGRQFSMAEAIAREGGNFLKGESPVPKMLQLTTEINVFIANNLQDSLGSLQAVLQNWVKQDKAIVSKYLNSPLSALKEIIEKIIENQELLYDFVKQVDFQWGQMYGERPYFQSPGQPAHPDDEYTHESVKQQLIELLNKIES</sequence>